<organism evidence="2 3">
    <name type="scientific">Sporothrix curviconia</name>
    <dbReference type="NCBI Taxonomy" id="1260050"/>
    <lineage>
        <taxon>Eukaryota</taxon>
        <taxon>Fungi</taxon>
        <taxon>Dikarya</taxon>
        <taxon>Ascomycota</taxon>
        <taxon>Pezizomycotina</taxon>
        <taxon>Sordariomycetes</taxon>
        <taxon>Sordariomycetidae</taxon>
        <taxon>Ophiostomatales</taxon>
        <taxon>Ophiostomataceae</taxon>
        <taxon>Sporothrix</taxon>
    </lineage>
</organism>
<evidence type="ECO:0000313" key="3">
    <source>
        <dbReference type="Proteomes" id="UP001642405"/>
    </source>
</evidence>
<keyword evidence="3" id="KW-1185">Reference proteome</keyword>
<dbReference type="PANTHER" id="PTHR34598:SF3">
    <property type="entry name" value="OXIDOREDUCTASE AN1597"/>
    <property type="match status" value="1"/>
</dbReference>
<comment type="similarity">
    <text evidence="1">Belongs to the asaB hydroxylase/desaturase family.</text>
</comment>
<dbReference type="PANTHER" id="PTHR34598">
    <property type="entry name" value="BLL6449 PROTEIN"/>
    <property type="match status" value="1"/>
</dbReference>
<evidence type="ECO:0000313" key="2">
    <source>
        <dbReference type="EMBL" id="CAK7229737.1"/>
    </source>
</evidence>
<gene>
    <name evidence="2" type="ORF">SCUCBS95973_007329</name>
</gene>
<dbReference type="EMBL" id="CAWUHB010000050">
    <property type="protein sequence ID" value="CAK7229737.1"/>
    <property type="molecule type" value="Genomic_DNA"/>
</dbReference>
<dbReference type="NCBIfam" id="NF041278">
    <property type="entry name" value="CmcJ_NvfI_EfuI"/>
    <property type="match status" value="1"/>
</dbReference>
<accession>A0ABP0CCH8</accession>
<dbReference type="Proteomes" id="UP001642405">
    <property type="component" value="Unassembled WGS sequence"/>
</dbReference>
<proteinExistence type="inferred from homology"/>
<name>A0ABP0CCH8_9PEZI</name>
<evidence type="ECO:0008006" key="4">
    <source>
        <dbReference type="Google" id="ProtNLM"/>
    </source>
</evidence>
<reference evidence="2 3" key="1">
    <citation type="submission" date="2024-01" db="EMBL/GenBank/DDBJ databases">
        <authorList>
            <person name="Allen C."/>
            <person name="Tagirdzhanova G."/>
        </authorList>
    </citation>
    <scope>NUCLEOTIDE SEQUENCE [LARGE SCALE GENOMIC DNA]</scope>
</reference>
<dbReference type="InterPro" id="IPR044053">
    <property type="entry name" value="AsaB-like"/>
</dbReference>
<sequence length="280" mass="31755">MHFTDRVALWDTVKPYSLQFYPKEDFPRTNIQHTPCETTIHSMRARTPAPSLAVEGFAVQTLASKMAYADFSDEATIEAVYCSELESHLARALGDGVRNVRVLDYQRRHKVSSFPYFQGRLPPGPQPSLMTHADVTPAAVEAIVRSLYVHADAILQARYMVVTAWKPLRFPVHDWPLAICDATTLDRARDLLPSDVVYPQYVAENYMVHYSPRQKWYWLPDHQPDEILVFKAFDSGDAGSWPCAHGAFPLPGQQEEAPSRQSIDVRLLVTYADAEYTKKA</sequence>
<protein>
    <recommendedName>
        <fullName evidence="4">Methyltransferase</fullName>
    </recommendedName>
</protein>
<evidence type="ECO:0000256" key="1">
    <source>
        <dbReference type="ARBA" id="ARBA00023604"/>
    </source>
</evidence>
<comment type="caution">
    <text evidence="2">The sequence shown here is derived from an EMBL/GenBank/DDBJ whole genome shotgun (WGS) entry which is preliminary data.</text>
</comment>